<dbReference type="Proteomes" id="UP001239782">
    <property type="component" value="Chromosome"/>
</dbReference>
<feature type="transmembrane region" description="Helical" evidence="1">
    <location>
        <begin position="215"/>
        <end position="234"/>
    </location>
</feature>
<sequence>MIKFKKQHIPPAVFLLLAMSWSFYYLSNIWLNDYGKSKPDWLFLIDILVVVPITCLLFMNNVKEALLKSLVYGSLLILLGSLIIPASEKMVWLYLEPIRYVILGVFVLFELSMIMTVVITIKGLLSERVDPDDAISTPIVSFIGRSLVSDILSFEARVWTYFFFYKRVNQNAFKGQSHYMCHEKDGVKSNLLAFIILILIELPIVHLLIHLFGSALAANIVTGLTLLGIIYFVAEYRAISIRPISLDDDAIIIRYGVWNPLTIKYDNISAVSINRETIRRASNVKRFNLSGVPNIHLQLQDGRNVYLGVDRPQVLIKELSTRIHSLNTKQQAF</sequence>
<organism evidence="2 3">
    <name type="scientific">Pleionea litopenaei</name>
    <dbReference type="NCBI Taxonomy" id="3070815"/>
    <lineage>
        <taxon>Bacteria</taxon>
        <taxon>Pseudomonadati</taxon>
        <taxon>Pseudomonadota</taxon>
        <taxon>Gammaproteobacteria</taxon>
        <taxon>Oceanospirillales</taxon>
        <taxon>Pleioneaceae</taxon>
        <taxon>Pleionea</taxon>
    </lineage>
</organism>
<keyword evidence="1" id="KW-0812">Transmembrane</keyword>
<keyword evidence="1" id="KW-1133">Transmembrane helix</keyword>
<evidence type="ECO:0000256" key="1">
    <source>
        <dbReference type="SAM" id="Phobius"/>
    </source>
</evidence>
<evidence type="ECO:0000313" key="3">
    <source>
        <dbReference type="Proteomes" id="UP001239782"/>
    </source>
</evidence>
<dbReference type="RefSeq" id="WP_309202766.1">
    <property type="nucleotide sequence ID" value="NZ_CP133548.1"/>
</dbReference>
<gene>
    <name evidence="2" type="ORF">Q9312_01570</name>
</gene>
<feature type="transmembrane region" description="Helical" evidence="1">
    <location>
        <begin position="98"/>
        <end position="121"/>
    </location>
</feature>
<proteinExistence type="predicted"/>
<protein>
    <submittedName>
        <fullName evidence="2">PH domain-containing protein</fullName>
    </submittedName>
</protein>
<dbReference type="EMBL" id="CP133548">
    <property type="protein sequence ID" value="WMS87626.1"/>
    <property type="molecule type" value="Genomic_DNA"/>
</dbReference>
<dbReference type="AlphaFoldDB" id="A0AA51X787"/>
<feature type="transmembrane region" description="Helical" evidence="1">
    <location>
        <begin position="190"/>
        <end position="209"/>
    </location>
</feature>
<feature type="transmembrane region" description="Helical" evidence="1">
    <location>
        <begin position="66"/>
        <end position="86"/>
    </location>
</feature>
<dbReference type="KEGG" id="plei:Q9312_01570"/>
<reference evidence="2 3" key="1">
    <citation type="submission" date="2023-08" db="EMBL/GenBank/DDBJ databases">
        <title>Pleionea litopenaei sp. nov., isolated from stomach of juvenile Litopenaeus vannamei.</title>
        <authorList>
            <person name="Rho A.M."/>
            <person name="Hwang C.Y."/>
        </authorList>
    </citation>
    <scope>NUCLEOTIDE SEQUENCE [LARGE SCALE GENOMIC DNA]</scope>
    <source>
        <strain evidence="2 3">HL-JVS1</strain>
    </source>
</reference>
<feature type="transmembrane region" description="Helical" evidence="1">
    <location>
        <begin position="41"/>
        <end position="59"/>
    </location>
</feature>
<feature type="transmembrane region" description="Helical" evidence="1">
    <location>
        <begin position="12"/>
        <end position="29"/>
    </location>
</feature>
<evidence type="ECO:0000313" key="2">
    <source>
        <dbReference type="EMBL" id="WMS87626.1"/>
    </source>
</evidence>
<keyword evidence="1" id="KW-0472">Membrane</keyword>
<accession>A0AA51X787</accession>
<keyword evidence="3" id="KW-1185">Reference proteome</keyword>
<name>A0AA51X787_9GAMM</name>